<comment type="caution">
    <text evidence="6">The sequence shown here is derived from an EMBL/GenBank/DDBJ whole genome shotgun (WGS) entry which is preliminary data.</text>
</comment>
<keyword evidence="3" id="KW-0274">FAD</keyword>
<protein>
    <submittedName>
        <fullName evidence="6">FAD-dependent oxidoreductase</fullName>
    </submittedName>
</protein>
<evidence type="ECO:0000313" key="7">
    <source>
        <dbReference type="Proteomes" id="UP001595748"/>
    </source>
</evidence>
<dbReference type="Pfam" id="PF05199">
    <property type="entry name" value="GMC_oxred_C"/>
    <property type="match status" value="1"/>
</dbReference>
<comment type="similarity">
    <text evidence="1">Belongs to the GMC oxidoreductase family.</text>
</comment>
<evidence type="ECO:0000256" key="3">
    <source>
        <dbReference type="ARBA" id="ARBA00022827"/>
    </source>
</evidence>
<dbReference type="InterPro" id="IPR007867">
    <property type="entry name" value="GMC_OxRtase_C"/>
</dbReference>
<accession>A0ABV8A5C6</accession>
<keyword evidence="2" id="KW-0285">Flavoprotein</keyword>
<proteinExistence type="inferred from homology"/>
<name>A0ABV8A5C6_9DEIO</name>
<feature type="domain" description="Glucose-methanol-choline oxidoreductase N-terminal" evidence="5">
    <location>
        <begin position="395"/>
        <end position="409"/>
    </location>
</feature>
<dbReference type="Pfam" id="PF00732">
    <property type="entry name" value="GMC_oxred_N"/>
    <property type="match status" value="1"/>
</dbReference>
<evidence type="ECO:0000313" key="6">
    <source>
        <dbReference type="EMBL" id="MFC3859721.1"/>
    </source>
</evidence>
<dbReference type="SUPFAM" id="SSF51905">
    <property type="entry name" value="FAD/NAD(P)-binding domain"/>
    <property type="match status" value="1"/>
</dbReference>
<dbReference type="Gene3D" id="3.50.50.60">
    <property type="entry name" value="FAD/NAD(P)-binding domain"/>
    <property type="match status" value="2"/>
</dbReference>
<evidence type="ECO:0000256" key="1">
    <source>
        <dbReference type="ARBA" id="ARBA00010790"/>
    </source>
</evidence>
<dbReference type="RefSeq" id="WP_380075880.1">
    <property type="nucleotide sequence ID" value="NZ_JBHRZF010000026.1"/>
</dbReference>
<dbReference type="Pfam" id="PF13450">
    <property type="entry name" value="NAD_binding_8"/>
    <property type="match status" value="1"/>
</dbReference>
<dbReference type="Proteomes" id="UP001595748">
    <property type="component" value="Unassembled WGS sequence"/>
</dbReference>
<gene>
    <name evidence="6" type="ORF">ACFOPQ_02950</name>
</gene>
<dbReference type="PANTHER" id="PTHR46056:SF12">
    <property type="entry name" value="LONG-CHAIN-ALCOHOL OXIDASE"/>
    <property type="match status" value="1"/>
</dbReference>
<evidence type="ECO:0000256" key="4">
    <source>
        <dbReference type="ARBA" id="ARBA00023002"/>
    </source>
</evidence>
<sequence length="657" mass="70181">MTRTQSLTARQGRTLRALMDTYLPALRRGDDPHGFFALSASRVGAVTAAEDMIAGLPDAERTGLLELLDKLAFFRRLERAPLRVREAALRAVARDPRAAKGLDAVRRLALMLGYALPGEDGVNPFWKQFAYAGPAHAGGAGQRDLHTTQPPDGAALHADVVIVGSGAGGGVIAGELAAQGFRVTVLDMGRHFADAELGKSELWAYRNLYWRGGFTTTVDGNVSLIAGQAVGGGTVGNWMNCVRTPAAVRREWAKAGLSGVETPEFDADMTAVLARIGANNECSDWNGTHQRMIDGAMRLGYSFKRAYRNADPQLHDPQHAGHCGFGDPTGSKQSTAKTYLKDAQANGAVIIEGAKARRILTENGVARGVEVTLTTGEGKTRHFTVHAPQVVVAGGALETPALLLRSGLGGPVVGDYLRLHPCGALAGLFDDDQRNWWGATQGAIVDEFEGRTDGYGFLIETIQFTTGLYAVAAPWFNAADHKERMAQMANAVSLIHLTRDHGHGRVTIDDGGEPVTTYSVTDPIDLENYWLGQATVARILAAGGAHTIYPLTDRAEPWRRGENLEAALAEWRTLPIGHGGHPIFSAHQMGTARMGLNPQTSVAQPTGELHDVQGVWIGDTSAFPTSSGANPMISVMALARRTARFIAQRASAGRPST</sequence>
<keyword evidence="4" id="KW-0560">Oxidoreductase</keyword>
<dbReference type="EMBL" id="JBHRZF010000026">
    <property type="protein sequence ID" value="MFC3859721.1"/>
    <property type="molecule type" value="Genomic_DNA"/>
</dbReference>
<dbReference type="PANTHER" id="PTHR46056">
    <property type="entry name" value="LONG-CHAIN-ALCOHOL OXIDASE"/>
    <property type="match status" value="1"/>
</dbReference>
<evidence type="ECO:0000256" key="2">
    <source>
        <dbReference type="ARBA" id="ARBA00022630"/>
    </source>
</evidence>
<dbReference type="PROSITE" id="PS00624">
    <property type="entry name" value="GMC_OXRED_2"/>
    <property type="match status" value="1"/>
</dbReference>
<keyword evidence="7" id="KW-1185">Reference proteome</keyword>
<dbReference type="InterPro" id="IPR036188">
    <property type="entry name" value="FAD/NAD-bd_sf"/>
</dbReference>
<dbReference type="InterPro" id="IPR000172">
    <property type="entry name" value="GMC_OxRdtase_N"/>
</dbReference>
<organism evidence="6 7">
    <name type="scientific">Deinococcus antarcticus</name>
    <dbReference type="NCBI Taxonomy" id="1298767"/>
    <lineage>
        <taxon>Bacteria</taxon>
        <taxon>Thermotogati</taxon>
        <taxon>Deinococcota</taxon>
        <taxon>Deinococci</taxon>
        <taxon>Deinococcales</taxon>
        <taxon>Deinococcaceae</taxon>
        <taxon>Deinococcus</taxon>
    </lineage>
</organism>
<evidence type="ECO:0000259" key="5">
    <source>
        <dbReference type="PROSITE" id="PS00624"/>
    </source>
</evidence>
<reference evidence="7" key="1">
    <citation type="journal article" date="2019" name="Int. J. Syst. Evol. Microbiol.">
        <title>The Global Catalogue of Microorganisms (GCM) 10K type strain sequencing project: providing services to taxonomists for standard genome sequencing and annotation.</title>
        <authorList>
            <consortium name="The Broad Institute Genomics Platform"/>
            <consortium name="The Broad Institute Genome Sequencing Center for Infectious Disease"/>
            <person name="Wu L."/>
            <person name="Ma J."/>
        </authorList>
    </citation>
    <scope>NUCLEOTIDE SEQUENCE [LARGE SCALE GENOMIC DNA]</scope>
    <source>
        <strain evidence="7">CCTCC AB 2013263</strain>
    </source>
</reference>